<dbReference type="CDD" id="cd00293">
    <property type="entry name" value="USP-like"/>
    <property type="match status" value="1"/>
</dbReference>
<evidence type="ECO:0000259" key="2">
    <source>
        <dbReference type="Pfam" id="PF00582"/>
    </source>
</evidence>
<protein>
    <recommendedName>
        <fullName evidence="2">UspA domain-containing protein</fullName>
    </recommendedName>
</protein>
<organism evidence="3">
    <name type="scientific">marine sediment metagenome</name>
    <dbReference type="NCBI Taxonomy" id="412755"/>
    <lineage>
        <taxon>unclassified sequences</taxon>
        <taxon>metagenomes</taxon>
        <taxon>ecological metagenomes</taxon>
    </lineage>
</organism>
<reference evidence="3" key="1">
    <citation type="journal article" date="2014" name="Front. Microbiol.">
        <title>High frequency of phylogenetically diverse reductive dehalogenase-homologous genes in deep subseafloor sedimentary metagenomes.</title>
        <authorList>
            <person name="Kawai M."/>
            <person name="Futagami T."/>
            <person name="Toyoda A."/>
            <person name="Takaki Y."/>
            <person name="Nishi S."/>
            <person name="Hori S."/>
            <person name="Arai W."/>
            <person name="Tsubouchi T."/>
            <person name="Morono Y."/>
            <person name="Uchiyama I."/>
            <person name="Ito T."/>
            <person name="Fujiyama A."/>
            <person name="Inagaki F."/>
            <person name="Takami H."/>
        </authorList>
    </citation>
    <scope>NUCLEOTIDE SEQUENCE</scope>
    <source>
        <strain evidence="3">Expedition CK06-06</strain>
    </source>
</reference>
<dbReference type="AlphaFoldDB" id="X0XBP6"/>
<dbReference type="InterPro" id="IPR006016">
    <property type="entry name" value="UspA"/>
</dbReference>
<evidence type="ECO:0000313" key="3">
    <source>
        <dbReference type="EMBL" id="GAG40604.1"/>
    </source>
</evidence>
<dbReference type="InterPro" id="IPR014729">
    <property type="entry name" value="Rossmann-like_a/b/a_fold"/>
</dbReference>
<sequence length="152" mass="16750">MYRRMLVTVDGTRRSEAVIPPAVELARHTGCSIKLLTVVIPEEHRQGALWSEEGSLRVGASEVDSGVAQGDAYVSHLARIMREQRVSVEPVVRKGRPGAEIIEAISELGIDLIAMATRSRRGVERLVFGSVAEYVLREAHIPVLLIKGEFRP</sequence>
<feature type="domain" description="UspA" evidence="2">
    <location>
        <begin position="1"/>
        <end position="147"/>
    </location>
</feature>
<feature type="non-terminal residue" evidence="3">
    <location>
        <position position="152"/>
    </location>
</feature>
<accession>X0XBP6</accession>
<name>X0XBP6_9ZZZZ</name>
<dbReference type="PRINTS" id="PR01438">
    <property type="entry name" value="UNVRSLSTRESS"/>
</dbReference>
<comment type="caution">
    <text evidence="3">The sequence shown here is derived from an EMBL/GenBank/DDBJ whole genome shotgun (WGS) entry which is preliminary data.</text>
</comment>
<dbReference type="InterPro" id="IPR006015">
    <property type="entry name" value="Universal_stress_UspA"/>
</dbReference>
<comment type="similarity">
    <text evidence="1">Belongs to the universal stress protein A family.</text>
</comment>
<dbReference type="SUPFAM" id="SSF52402">
    <property type="entry name" value="Adenine nucleotide alpha hydrolases-like"/>
    <property type="match status" value="1"/>
</dbReference>
<evidence type="ECO:0000256" key="1">
    <source>
        <dbReference type="ARBA" id="ARBA00008791"/>
    </source>
</evidence>
<dbReference type="PANTHER" id="PTHR46268:SF6">
    <property type="entry name" value="UNIVERSAL STRESS PROTEIN UP12"/>
    <property type="match status" value="1"/>
</dbReference>
<dbReference type="EMBL" id="BARS01043563">
    <property type="protein sequence ID" value="GAG40604.1"/>
    <property type="molecule type" value="Genomic_DNA"/>
</dbReference>
<dbReference type="Pfam" id="PF00582">
    <property type="entry name" value="Usp"/>
    <property type="match status" value="1"/>
</dbReference>
<gene>
    <name evidence="3" type="ORF">S01H1_65933</name>
</gene>
<dbReference type="PANTHER" id="PTHR46268">
    <property type="entry name" value="STRESS RESPONSE PROTEIN NHAX"/>
    <property type="match status" value="1"/>
</dbReference>
<dbReference type="Gene3D" id="3.40.50.620">
    <property type="entry name" value="HUPs"/>
    <property type="match status" value="1"/>
</dbReference>
<proteinExistence type="inferred from homology"/>